<gene>
    <name evidence="2" type="ORF">ENK37_03500</name>
</gene>
<keyword evidence="1" id="KW-0812">Transmembrane</keyword>
<dbReference type="EMBL" id="DRPZ01000094">
    <property type="protein sequence ID" value="HGY09109.1"/>
    <property type="molecule type" value="Genomic_DNA"/>
</dbReference>
<reference evidence="2" key="1">
    <citation type="journal article" date="2020" name="mSystems">
        <title>Genome- and Community-Level Interaction Insights into Carbon Utilization and Element Cycling Functions of Hydrothermarchaeota in Hydrothermal Sediment.</title>
        <authorList>
            <person name="Zhou Z."/>
            <person name="Liu Y."/>
            <person name="Xu W."/>
            <person name="Pan J."/>
            <person name="Luo Z.H."/>
            <person name="Li M."/>
        </authorList>
    </citation>
    <scope>NUCLEOTIDE SEQUENCE [LARGE SCALE GENOMIC DNA]</scope>
    <source>
        <strain evidence="2">HyVt-570</strain>
    </source>
</reference>
<organism evidence="2">
    <name type="scientific">Oceanithermus profundus</name>
    <dbReference type="NCBI Taxonomy" id="187137"/>
    <lineage>
        <taxon>Bacteria</taxon>
        <taxon>Thermotogati</taxon>
        <taxon>Deinococcota</taxon>
        <taxon>Deinococci</taxon>
        <taxon>Thermales</taxon>
        <taxon>Thermaceae</taxon>
        <taxon>Oceanithermus</taxon>
    </lineage>
</organism>
<sequence length="58" mass="6694">MIPAFLRPLWAFVFRDFHLTRRYFSWVVVFTFYALVNSATIALIGVAAGDERLTLTLV</sequence>
<evidence type="ECO:0000256" key="1">
    <source>
        <dbReference type="SAM" id="Phobius"/>
    </source>
</evidence>
<keyword evidence="1" id="KW-1133">Transmembrane helix</keyword>
<feature type="non-terminal residue" evidence="2">
    <location>
        <position position="58"/>
    </location>
</feature>
<accession>A0A7C4V692</accession>
<dbReference type="Proteomes" id="UP000885759">
    <property type="component" value="Unassembled WGS sequence"/>
</dbReference>
<comment type="caution">
    <text evidence="2">The sequence shown here is derived from an EMBL/GenBank/DDBJ whole genome shotgun (WGS) entry which is preliminary data.</text>
</comment>
<dbReference type="AlphaFoldDB" id="A0A7C4V692"/>
<proteinExistence type="predicted"/>
<name>A0A7C4V692_9DEIN</name>
<evidence type="ECO:0000313" key="2">
    <source>
        <dbReference type="EMBL" id="HGY09109.1"/>
    </source>
</evidence>
<protein>
    <submittedName>
        <fullName evidence="2">ABC transporter permease</fullName>
    </submittedName>
</protein>
<keyword evidence="1" id="KW-0472">Membrane</keyword>
<feature type="transmembrane region" description="Helical" evidence="1">
    <location>
        <begin position="23"/>
        <end position="48"/>
    </location>
</feature>